<name>A0ABY4CQB4_9BACL</name>
<dbReference type="PANTHER" id="PTHR43080">
    <property type="entry name" value="CBS DOMAIN-CONTAINING PROTEIN CBSX3, MITOCHONDRIAL"/>
    <property type="match status" value="1"/>
</dbReference>
<evidence type="ECO:0000313" key="5">
    <source>
        <dbReference type="Proteomes" id="UP000830167"/>
    </source>
</evidence>
<dbReference type="InterPro" id="IPR046342">
    <property type="entry name" value="CBS_dom_sf"/>
</dbReference>
<gene>
    <name evidence="4" type="ORF">LSG31_11245</name>
</gene>
<dbReference type="Proteomes" id="UP000830167">
    <property type="component" value="Chromosome"/>
</dbReference>
<dbReference type="CDD" id="cd04622">
    <property type="entry name" value="CBS_pair_HRP1_like"/>
    <property type="match status" value="1"/>
</dbReference>
<sequence length="143" mass="15463">MKLRELMTSQVTTVTENDTCVAAAKKMQQINAGSMPVVNGDRIVGMITDRDIVIQCIAKEMDPKSCPVSHCMSKQIVTGTPEMDAHEAANLMAEHQIRRLPVCDNQGKLVGIVAIGDLATVSIHVNEAGEALSDISESSYRTH</sequence>
<protein>
    <submittedName>
        <fullName evidence="4">CBS domain-containing protein</fullName>
    </submittedName>
</protein>
<feature type="domain" description="CBS" evidence="3">
    <location>
        <begin position="7"/>
        <end position="63"/>
    </location>
</feature>
<feature type="domain" description="CBS" evidence="3">
    <location>
        <begin position="72"/>
        <end position="130"/>
    </location>
</feature>
<dbReference type="InterPro" id="IPR051257">
    <property type="entry name" value="Diverse_CBS-Domain"/>
</dbReference>
<evidence type="ECO:0000256" key="2">
    <source>
        <dbReference type="PROSITE-ProRule" id="PRU00703"/>
    </source>
</evidence>
<dbReference type="SMART" id="SM00116">
    <property type="entry name" value="CBS"/>
    <property type="match status" value="2"/>
</dbReference>
<accession>A0ABY4CQB4</accession>
<proteinExistence type="predicted"/>
<dbReference type="PROSITE" id="PS51371">
    <property type="entry name" value="CBS"/>
    <property type="match status" value="2"/>
</dbReference>
<evidence type="ECO:0000313" key="4">
    <source>
        <dbReference type="EMBL" id="UOF92681.1"/>
    </source>
</evidence>
<evidence type="ECO:0000256" key="1">
    <source>
        <dbReference type="ARBA" id="ARBA00023122"/>
    </source>
</evidence>
<organism evidence="4 5">
    <name type="scientific">Fodinisporobacter ferrooxydans</name>
    <dbReference type="NCBI Taxonomy" id="2901836"/>
    <lineage>
        <taxon>Bacteria</taxon>
        <taxon>Bacillati</taxon>
        <taxon>Bacillota</taxon>
        <taxon>Bacilli</taxon>
        <taxon>Bacillales</taxon>
        <taxon>Alicyclobacillaceae</taxon>
        <taxon>Fodinisporobacter</taxon>
    </lineage>
</organism>
<keyword evidence="1 2" id="KW-0129">CBS domain</keyword>
<dbReference type="Gene3D" id="3.10.580.10">
    <property type="entry name" value="CBS-domain"/>
    <property type="match status" value="1"/>
</dbReference>
<dbReference type="SUPFAM" id="SSF54631">
    <property type="entry name" value="CBS-domain pair"/>
    <property type="match status" value="1"/>
</dbReference>
<dbReference type="PANTHER" id="PTHR43080:SF2">
    <property type="entry name" value="CBS DOMAIN-CONTAINING PROTEIN"/>
    <property type="match status" value="1"/>
</dbReference>
<evidence type="ECO:0000259" key="3">
    <source>
        <dbReference type="PROSITE" id="PS51371"/>
    </source>
</evidence>
<dbReference type="InterPro" id="IPR000644">
    <property type="entry name" value="CBS_dom"/>
</dbReference>
<keyword evidence="5" id="KW-1185">Reference proteome</keyword>
<dbReference type="Pfam" id="PF00571">
    <property type="entry name" value="CBS"/>
    <property type="match status" value="2"/>
</dbReference>
<dbReference type="EMBL" id="CP089291">
    <property type="protein sequence ID" value="UOF92681.1"/>
    <property type="molecule type" value="Genomic_DNA"/>
</dbReference>
<dbReference type="RefSeq" id="WP_347439352.1">
    <property type="nucleotide sequence ID" value="NZ_CP089291.1"/>
</dbReference>
<reference evidence="4" key="1">
    <citation type="submission" date="2021-12" db="EMBL/GenBank/DDBJ databases">
        <title>Alicyclobacillaceae gen. nov., sp. nov., isolated from chalcocite enrichment system.</title>
        <authorList>
            <person name="Jiang Z."/>
        </authorList>
    </citation>
    <scope>NUCLEOTIDE SEQUENCE</scope>
    <source>
        <strain evidence="4">MYW30-H2</strain>
    </source>
</reference>